<feature type="signal peptide" evidence="1">
    <location>
        <begin position="1"/>
        <end position="17"/>
    </location>
</feature>
<organism evidence="2 3">
    <name type="scientific">Prosthecobacter vanneervenii</name>
    <dbReference type="NCBI Taxonomy" id="48466"/>
    <lineage>
        <taxon>Bacteria</taxon>
        <taxon>Pseudomonadati</taxon>
        <taxon>Verrucomicrobiota</taxon>
        <taxon>Verrucomicrobiia</taxon>
        <taxon>Verrucomicrobiales</taxon>
        <taxon>Verrucomicrobiaceae</taxon>
        <taxon>Prosthecobacter</taxon>
    </lineage>
</organism>
<evidence type="ECO:0000313" key="2">
    <source>
        <dbReference type="EMBL" id="MBB5033912.1"/>
    </source>
</evidence>
<keyword evidence="3" id="KW-1185">Reference proteome</keyword>
<evidence type="ECO:0008006" key="4">
    <source>
        <dbReference type="Google" id="ProtNLM"/>
    </source>
</evidence>
<accession>A0A7W7YDB0</accession>
<evidence type="ECO:0000256" key="1">
    <source>
        <dbReference type="SAM" id="SignalP"/>
    </source>
</evidence>
<dbReference type="RefSeq" id="WP_184341182.1">
    <property type="nucleotide sequence ID" value="NZ_JACHIG010000007.1"/>
</dbReference>
<name>A0A7W7YDB0_9BACT</name>
<dbReference type="EMBL" id="JACHIG010000007">
    <property type="protein sequence ID" value="MBB5033912.1"/>
    <property type="molecule type" value="Genomic_DNA"/>
</dbReference>
<dbReference type="Proteomes" id="UP000590740">
    <property type="component" value="Unassembled WGS sequence"/>
</dbReference>
<reference evidence="2 3" key="1">
    <citation type="submission" date="2020-08" db="EMBL/GenBank/DDBJ databases">
        <title>Genomic Encyclopedia of Type Strains, Phase IV (KMG-IV): sequencing the most valuable type-strain genomes for metagenomic binning, comparative biology and taxonomic classification.</title>
        <authorList>
            <person name="Goeker M."/>
        </authorList>
    </citation>
    <scope>NUCLEOTIDE SEQUENCE [LARGE SCALE GENOMIC DNA]</scope>
    <source>
        <strain evidence="2 3">DSM 12252</strain>
    </source>
</reference>
<protein>
    <recommendedName>
        <fullName evidence="4">Neutral/alkaline non-lysosomal ceramidase N-terminal domain-containing protein</fullName>
    </recommendedName>
</protein>
<sequence length="447" mass="48204">MYKLVILFFLLVLPAFAAPLKLATFRADVTPPVGAPLCGGLVKPVAGVSEPLLALGVVILSDEKPVVLCAVDWCEIRAGDHVHWREVLARAAGTTQERVAVHSLHQHNAPIGDAAAHELLAGCLAPPAVLDIPWAERALQGVAASIEAAVKNPQPVTHIATGQAAVQQVASNRRIMGPDGKVAKMRLSSTKDAAMRDLPEGLIDPMLKTVSFWNGEKKLAVLHYYATHPMSYYGDGMVTYDFVGTARERRTQDDGVPHVYFTGCGGNIAAGKYNDASKEARVRLGENIHAAMVASEDKPQRRPLAKIEWRARPVLLLPNPEFPEKRMLKVAENPATAAATRISAALRVGFIRQCAAGVPIQFTSLHLGDDVCLLHLPGESFLEYQLYAQQQRPDGFVATASYGDGAPGYIPLEKSFAEGGYEPTQAFAAPESEKVMRETIAELLSAK</sequence>
<proteinExistence type="predicted"/>
<evidence type="ECO:0000313" key="3">
    <source>
        <dbReference type="Proteomes" id="UP000590740"/>
    </source>
</evidence>
<comment type="caution">
    <text evidence="2">The sequence shown here is derived from an EMBL/GenBank/DDBJ whole genome shotgun (WGS) entry which is preliminary data.</text>
</comment>
<dbReference type="AlphaFoldDB" id="A0A7W7YDB0"/>
<gene>
    <name evidence="2" type="ORF">HNQ65_003502</name>
</gene>
<feature type="chain" id="PRO_5030508585" description="Neutral/alkaline non-lysosomal ceramidase N-terminal domain-containing protein" evidence="1">
    <location>
        <begin position="18"/>
        <end position="447"/>
    </location>
</feature>
<keyword evidence="1" id="KW-0732">Signal</keyword>